<evidence type="ECO:0000313" key="1">
    <source>
        <dbReference type="EMBL" id="QKF93795.1"/>
    </source>
</evidence>
<reference evidence="1 2" key="1">
    <citation type="submission" date="2020-04" db="EMBL/GenBank/DDBJ databases">
        <title>Advantages and limits of metagenomic assembly and binning of a giant virus.</title>
        <authorList>
            <person name="Schulz F."/>
            <person name="Andreani J."/>
            <person name="Francis R."/>
            <person name="Boudjemaa H."/>
            <person name="Bou Khalil J.Y."/>
            <person name="Lee J."/>
            <person name="La Scola B."/>
            <person name="Woyke T."/>
        </authorList>
    </citation>
    <scope>NUCLEOTIDE SEQUENCE [LARGE SCALE GENOMIC DNA]</scope>
    <source>
        <strain evidence="1 2">FV1/VV64</strain>
    </source>
</reference>
<sequence>MYFINYSIMIDIKKKLLEGCALLDHIMLQKECYNEYISNLLLLLYEYNHEFSIMELAKILTASMVRNDKDLSMFLLKDHRYELPVILKCCDILDSRRLCAQLETKTDKIKDKTKLTKHTGLIANLKVLNEGIDMGLTSSKIKFLKEHWIKNIPKDNLEYMALLYPTKHWKWVIDMMHLKPSDFQLEWFTSYVFTKKYPNDSIIDICNSINSETIKDIIMKYKLPYEFLKLKYKNLLNDDIKKCIFSYTSLADLIRHWDDFNSSEIIELTYGRLINNEEIKMPYGELIKRIQLMKESYGINKVVSKLIDLAETKLCSYKVSIEQPIVVLGDASGSMQVAVKTSSIITSILVKICNAKMHLFREKDELIKESPKNVSDVLNMMAKFQANGGTNPAASLNPYLQRKEIVKTFILVTDEEENGKINNQTFTDLFKQYRETVYPANLVFVSFLKTNQDGQMVRELKNKIPGIEKDIIQFILSNKNPDLRKLDELLNTLSIESEYYNMKYNQLYTFLQKHNIDFQTLDKQNIANMAYSKELNDTDNLSISITI</sequence>
<name>A0A7D3V5B1_9VIRU</name>
<dbReference type="Gene3D" id="3.40.50.410">
    <property type="entry name" value="von Willebrand factor, type A domain"/>
    <property type="match status" value="1"/>
</dbReference>
<protein>
    <submittedName>
        <fullName evidence="1">VWa domain-containing protein</fullName>
    </submittedName>
</protein>
<accession>A0A7D3V5B1</accession>
<dbReference type="Proteomes" id="UP001162001">
    <property type="component" value="Segment"/>
</dbReference>
<evidence type="ECO:0000313" key="2">
    <source>
        <dbReference type="Proteomes" id="UP001162001"/>
    </source>
</evidence>
<organism evidence="1 2">
    <name type="scientific">Fadolivirus FV1/VV64</name>
    <dbReference type="NCBI Taxonomy" id="3070911"/>
    <lineage>
        <taxon>Viruses</taxon>
        <taxon>Varidnaviria</taxon>
        <taxon>Bamfordvirae</taxon>
        <taxon>Nucleocytoviricota</taxon>
        <taxon>Megaviricetes</taxon>
        <taxon>Imitervirales</taxon>
        <taxon>Mimiviridae</taxon>
        <taxon>Klosneuvirinae</taxon>
        <taxon>Fadolivirus</taxon>
        <taxon>Fadolivirus algeromassiliense</taxon>
    </lineage>
</organism>
<gene>
    <name evidence="1" type="ORF">Fadolivirus_1_337</name>
</gene>
<keyword evidence="2" id="KW-1185">Reference proteome</keyword>
<dbReference type="SUPFAM" id="SSF53300">
    <property type="entry name" value="vWA-like"/>
    <property type="match status" value="1"/>
</dbReference>
<proteinExistence type="predicted"/>
<dbReference type="EMBL" id="MT418680">
    <property type="protein sequence ID" value="QKF93795.1"/>
    <property type="molecule type" value="Genomic_DNA"/>
</dbReference>
<dbReference type="InterPro" id="IPR036465">
    <property type="entry name" value="vWFA_dom_sf"/>
</dbReference>